<dbReference type="AlphaFoldDB" id="A0A370HAG4"/>
<evidence type="ECO:0000313" key="1">
    <source>
        <dbReference type="EMBL" id="RDI53426.1"/>
    </source>
</evidence>
<dbReference type="RefSeq" id="WP_211339363.1">
    <property type="nucleotide sequence ID" value="NZ_QQAZ01000003.1"/>
</dbReference>
<accession>A0A370HAG4</accession>
<dbReference type="PANTHER" id="PTHR43845">
    <property type="entry name" value="BLR5969 PROTEIN"/>
    <property type="match status" value="1"/>
</dbReference>
<comment type="caution">
    <text evidence="1">The sequence shown here is derived from an EMBL/GenBank/DDBJ whole genome shotgun (WGS) entry which is preliminary data.</text>
</comment>
<evidence type="ECO:0008006" key="3">
    <source>
        <dbReference type="Google" id="ProtNLM"/>
    </source>
</evidence>
<organism evidence="1 2">
    <name type="scientific">Nocardia mexicana</name>
    <dbReference type="NCBI Taxonomy" id="279262"/>
    <lineage>
        <taxon>Bacteria</taxon>
        <taxon>Bacillati</taxon>
        <taxon>Actinomycetota</taxon>
        <taxon>Actinomycetes</taxon>
        <taxon>Mycobacteriales</taxon>
        <taxon>Nocardiaceae</taxon>
        <taxon>Nocardia</taxon>
    </lineage>
</organism>
<gene>
    <name evidence="1" type="ORF">DFR68_103816</name>
</gene>
<proteinExistence type="predicted"/>
<dbReference type="PANTHER" id="PTHR43845:SF1">
    <property type="entry name" value="BLR5969 PROTEIN"/>
    <property type="match status" value="1"/>
</dbReference>
<dbReference type="InterPro" id="IPR042099">
    <property type="entry name" value="ANL_N_sf"/>
</dbReference>
<dbReference type="STRING" id="1210089.GCA_001613165_00014"/>
<evidence type="ECO:0000313" key="2">
    <source>
        <dbReference type="Proteomes" id="UP000255355"/>
    </source>
</evidence>
<name>A0A370HAG4_9NOCA</name>
<dbReference type="Proteomes" id="UP000255355">
    <property type="component" value="Unassembled WGS sequence"/>
</dbReference>
<dbReference type="Gene3D" id="3.40.50.12780">
    <property type="entry name" value="N-terminal domain of ligase-like"/>
    <property type="match status" value="1"/>
</dbReference>
<reference evidence="1 2" key="1">
    <citation type="submission" date="2018-07" db="EMBL/GenBank/DDBJ databases">
        <title>Genomic Encyclopedia of Type Strains, Phase IV (KMG-IV): sequencing the most valuable type-strain genomes for metagenomic binning, comparative biology and taxonomic classification.</title>
        <authorList>
            <person name="Goeker M."/>
        </authorList>
    </citation>
    <scope>NUCLEOTIDE SEQUENCE [LARGE SCALE GENOMIC DNA]</scope>
    <source>
        <strain evidence="1 2">DSM 44952</strain>
    </source>
</reference>
<protein>
    <recommendedName>
        <fullName evidence="3">Phenylacetate-CoA ligase</fullName>
    </recommendedName>
</protein>
<keyword evidence="2" id="KW-1185">Reference proteome</keyword>
<dbReference type="EMBL" id="QQAZ01000003">
    <property type="protein sequence ID" value="RDI53426.1"/>
    <property type="molecule type" value="Genomic_DNA"/>
</dbReference>
<sequence>MSRSPEQAVLDLFARTAATVPAYRDFLAEHGIDPAAVTTPADFARVPLVDKPGYLRRHPLPRLCRDGRIGDLIAVSSGSTGEPTPWPRDLADERVVADRFEQVFRDGFRAGERRTLAVVCFTLGTWVGGLYTLGCVRELAARGYPVTAVAPGNDKREILRVLPGLAPLFDQVVLLGYPPFSRT</sequence>